<sequence length="311" mass="34937">MAPLKSVLVAGKTPIPHFIYGTAWKWDQTAESVMSALEAGFRAIDTAPQQSNYNETLVGQAIASWLHRRSVEEDKQPKVFLQSKFTLATGYEDGTKPFEDDDPPQVQVEKSLEQTCVRLCRGSAGQLPLDALLLHCPLETIEETMVYWRAMEIHVPKRVTYLGICNVSVSTFTELYARATIKPAIVQNDFRSTYGFDILLLEFCRARSVVYQAYAVLKGNMPLLESPIVRWLAHQKGVTEPQALYCFVLSSWDGYLCILNGTRLSQTMRQDLGVLRKVGKLDDYIIDGFREVMATEQADSCPAGVVQKEND</sequence>
<dbReference type="GO" id="GO:0016491">
    <property type="term" value="F:oxidoreductase activity"/>
    <property type="evidence" value="ECO:0007669"/>
    <property type="project" value="UniProtKB-KW"/>
</dbReference>
<dbReference type="AlphaFoldDB" id="A0A8H5UAI6"/>
<evidence type="ECO:0000256" key="1">
    <source>
        <dbReference type="ARBA" id="ARBA00023002"/>
    </source>
</evidence>
<dbReference type="Pfam" id="PF00248">
    <property type="entry name" value="Aldo_ket_red"/>
    <property type="match status" value="1"/>
</dbReference>
<dbReference type="SUPFAM" id="SSF51430">
    <property type="entry name" value="NAD(P)-linked oxidoreductase"/>
    <property type="match status" value="1"/>
</dbReference>
<reference evidence="3 4" key="2">
    <citation type="submission" date="2020-05" db="EMBL/GenBank/DDBJ databases">
        <title>Identification and distribution of gene clusters putatively required for synthesis of sphingolipid metabolism inhibitors in phylogenetically diverse species of the filamentous fungus Fusarium.</title>
        <authorList>
            <person name="Kim H.-S."/>
            <person name="Busman M."/>
            <person name="Brown D.W."/>
            <person name="Divon H."/>
            <person name="Uhlig S."/>
            <person name="Proctor R.H."/>
        </authorList>
    </citation>
    <scope>NUCLEOTIDE SEQUENCE [LARGE SCALE GENOMIC DNA]</scope>
    <source>
        <strain evidence="3 4">NRRL 25331</strain>
    </source>
</reference>
<dbReference type="PANTHER" id="PTHR43827:SF8">
    <property type="entry name" value="ALDO_KETO REDUCTASE FAMILY PROTEIN"/>
    <property type="match status" value="1"/>
</dbReference>
<gene>
    <name evidence="3" type="ORF">FCIRC_2641</name>
</gene>
<keyword evidence="1" id="KW-0560">Oxidoreductase</keyword>
<dbReference type="Gene3D" id="3.20.20.100">
    <property type="entry name" value="NADP-dependent oxidoreductase domain"/>
    <property type="match status" value="1"/>
</dbReference>
<proteinExistence type="predicted"/>
<organism evidence="3 4">
    <name type="scientific">Fusarium circinatum</name>
    <name type="common">Pitch canker fungus</name>
    <name type="synonym">Gibberella circinata</name>
    <dbReference type="NCBI Taxonomy" id="48490"/>
    <lineage>
        <taxon>Eukaryota</taxon>
        <taxon>Fungi</taxon>
        <taxon>Dikarya</taxon>
        <taxon>Ascomycota</taxon>
        <taxon>Pezizomycotina</taxon>
        <taxon>Sordariomycetes</taxon>
        <taxon>Hypocreomycetidae</taxon>
        <taxon>Hypocreales</taxon>
        <taxon>Nectriaceae</taxon>
        <taxon>Fusarium</taxon>
        <taxon>Fusarium fujikuroi species complex</taxon>
    </lineage>
</organism>
<name>A0A8H5UAI6_FUSCI</name>
<evidence type="ECO:0000313" key="3">
    <source>
        <dbReference type="EMBL" id="KAF5686949.1"/>
    </source>
</evidence>
<protein>
    <submittedName>
        <fullName evidence="3">Aldo-keto reductase (AKR)</fullName>
    </submittedName>
</protein>
<evidence type="ECO:0000313" key="4">
    <source>
        <dbReference type="Proteomes" id="UP000572754"/>
    </source>
</evidence>
<dbReference type="InterPro" id="IPR036812">
    <property type="entry name" value="NAD(P)_OxRdtase_dom_sf"/>
</dbReference>
<accession>A0A8H5UAI6</accession>
<dbReference type="PANTHER" id="PTHR43827">
    <property type="entry name" value="2,5-DIKETO-D-GLUCONIC ACID REDUCTASE"/>
    <property type="match status" value="1"/>
</dbReference>
<reference evidence="4" key="1">
    <citation type="journal article" date="2020" name="BMC Genomics">
        <title>Correction to: Identification and distribution of gene clusters required for synthesis of sphingolipid metabolism inhibitors in diverse species of the filamentous fungus Fusarium.</title>
        <authorList>
            <person name="Kim H.S."/>
            <person name="Lohmar J.M."/>
            <person name="Busman M."/>
            <person name="Brown D.W."/>
            <person name="Naumann T.A."/>
            <person name="Divon H.H."/>
            <person name="Lysoe E."/>
            <person name="Uhlig S."/>
            <person name="Proctor R.H."/>
        </authorList>
    </citation>
    <scope>NUCLEOTIDE SEQUENCE [LARGE SCALE GENOMIC DNA]</scope>
    <source>
        <strain evidence="4">NRRL 25331</strain>
    </source>
</reference>
<dbReference type="Proteomes" id="UP000572754">
    <property type="component" value="Unassembled WGS sequence"/>
</dbReference>
<dbReference type="EMBL" id="JAAQPE010000084">
    <property type="protein sequence ID" value="KAF5686949.1"/>
    <property type="molecule type" value="Genomic_DNA"/>
</dbReference>
<keyword evidence="4" id="KW-1185">Reference proteome</keyword>
<comment type="caution">
    <text evidence="3">The sequence shown here is derived from an EMBL/GenBank/DDBJ whole genome shotgun (WGS) entry which is preliminary data.</text>
</comment>
<evidence type="ECO:0000259" key="2">
    <source>
        <dbReference type="Pfam" id="PF00248"/>
    </source>
</evidence>
<feature type="domain" description="NADP-dependent oxidoreductase" evidence="2">
    <location>
        <begin position="27"/>
        <end position="219"/>
    </location>
</feature>
<dbReference type="InterPro" id="IPR023210">
    <property type="entry name" value="NADP_OxRdtase_dom"/>
</dbReference>
<dbReference type="InterPro" id="IPR020471">
    <property type="entry name" value="AKR"/>
</dbReference>